<organism evidence="3 4">
    <name type="scientific">Aeromicrobium piscarium</name>
    <dbReference type="NCBI Taxonomy" id="2590901"/>
    <lineage>
        <taxon>Bacteria</taxon>
        <taxon>Bacillati</taxon>
        <taxon>Actinomycetota</taxon>
        <taxon>Actinomycetes</taxon>
        <taxon>Propionibacteriales</taxon>
        <taxon>Nocardioidaceae</taxon>
        <taxon>Aeromicrobium</taxon>
    </lineage>
</organism>
<dbReference type="Proteomes" id="UP000316988">
    <property type="component" value="Unassembled WGS sequence"/>
</dbReference>
<evidence type="ECO:0000313" key="3">
    <source>
        <dbReference type="EMBL" id="TSD58699.1"/>
    </source>
</evidence>
<proteinExistence type="predicted"/>
<feature type="transmembrane region" description="Helical" evidence="1">
    <location>
        <begin position="7"/>
        <end position="30"/>
    </location>
</feature>
<name>A0A554RX67_9ACTN</name>
<evidence type="ECO:0000256" key="1">
    <source>
        <dbReference type="SAM" id="Phobius"/>
    </source>
</evidence>
<keyword evidence="4" id="KW-1185">Reference proteome</keyword>
<reference evidence="3 4" key="1">
    <citation type="submission" date="2019-07" db="EMBL/GenBank/DDBJ databases">
        <authorList>
            <person name="Zhao L.H."/>
        </authorList>
    </citation>
    <scope>NUCLEOTIDE SEQUENCE [LARGE SCALE GENOMIC DNA]</scope>
    <source>
        <strain evidence="3 4">Co35</strain>
    </source>
</reference>
<sequence>MTRHPRAAWIVFGLPVVIGLAGIAVVWSWSGDLPDQIARHWGGSGVADGYSSLPVSLMTTLAVGPGIALLVGAVVWALKAPSRLAAALTVGLTSFVIGLDLATTGAQRGLDDASGVELSGWWFVAAIGAAAVGCAVGGLLTPRDRYEGSHPDDPVPAAASADWSGVVRSDIFLGISGVVLLAGVVLLFLPAPGFMIGIILVVTGLPLLATAWWRVTVDQRGVRLRSLAPWPVWRVGADRITGAEVTTIGPGEFGGWGVRMTPRGTGVVYQCGEAVVIHRRDARPLFIVIDDARGAAAAVNAQLRAG</sequence>
<feature type="transmembrane region" description="Helical" evidence="1">
    <location>
        <begin position="171"/>
        <end position="189"/>
    </location>
</feature>
<feature type="transmembrane region" description="Helical" evidence="1">
    <location>
        <begin position="121"/>
        <end position="140"/>
    </location>
</feature>
<gene>
    <name evidence="3" type="ORF">FNM00_13655</name>
</gene>
<keyword evidence="1" id="KW-1133">Transmembrane helix</keyword>
<dbReference type="InterPro" id="IPR012867">
    <property type="entry name" value="DUF1648"/>
</dbReference>
<feature type="domain" description="DUF1648" evidence="2">
    <location>
        <begin position="17"/>
        <end position="57"/>
    </location>
</feature>
<feature type="transmembrane region" description="Helical" evidence="1">
    <location>
        <begin position="195"/>
        <end position="215"/>
    </location>
</feature>
<dbReference type="RefSeq" id="WP_143914104.1">
    <property type="nucleotide sequence ID" value="NZ_VLNT01000012.1"/>
</dbReference>
<dbReference type="EMBL" id="VLNT01000012">
    <property type="protein sequence ID" value="TSD58699.1"/>
    <property type="molecule type" value="Genomic_DNA"/>
</dbReference>
<protein>
    <submittedName>
        <fullName evidence="3">DUF1648 domain-containing protein</fullName>
    </submittedName>
</protein>
<dbReference type="AlphaFoldDB" id="A0A554RX67"/>
<feature type="transmembrane region" description="Helical" evidence="1">
    <location>
        <begin position="84"/>
        <end position="101"/>
    </location>
</feature>
<comment type="caution">
    <text evidence="3">The sequence shown here is derived from an EMBL/GenBank/DDBJ whole genome shotgun (WGS) entry which is preliminary data.</text>
</comment>
<evidence type="ECO:0000259" key="2">
    <source>
        <dbReference type="Pfam" id="PF07853"/>
    </source>
</evidence>
<feature type="transmembrane region" description="Helical" evidence="1">
    <location>
        <begin position="50"/>
        <end position="77"/>
    </location>
</feature>
<keyword evidence="1" id="KW-0812">Transmembrane</keyword>
<dbReference type="OrthoDB" id="3178004at2"/>
<accession>A0A554RX67</accession>
<evidence type="ECO:0000313" key="4">
    <source>
        <dbReference type="Proteomes" id="UP000316988"/>
    </source>
</evidence>
<keyword evidence="1" id="KW-0472">Membrane</keyword>
<dbReference type="Pfam" id="PF07853">
    <property type="entry name" value="DUF1648"/>
    <property type="match status" value="1"/>
</dbReference>